<evidence type="ECO:0000256" key="5">
    <source>
        <dbReference type="ARBA" id="ARBA00022519"/>
    </source>
</evidence>
<dbReference type="Gene3D" id="3.30.420.370">
    <property type="match status" value="1"/>
</dbReference>
<evidence type="ECO:0000256" key="10">
    <source>
        <dbReference type="PIRNR" id="PIRNR015761"/>
    </source>
</evidence>
<dbReference type="InterPro" id="IPR025691">
    <property type="entry name" value="GspL_pp_dom"/>
</dbReference>
<evidence type="ECO:0000256" key="1">
    <source>
        <dbReference type="ARBA" id="ARBA00004377"/>
    </source>
</evidence>
<dbReference type="Pfam" id="PF05134">
    <property type="entry name" value="T2SSL"/>
    <property type="match status" value="1"/>
</dbReference>
<evidence type="ECO:0000313" key="14">
    <source>
        <dbReference type="Proteomes" id="UP001626549"/>
    </source>
</evidence>
<dbReference type="EMBL" id="CP136865">
    <property type="protein sequence ID" value="WOJ98417.1"/>
    <property type="molecule type" value="Genomic_DNA"/>
</dbReference>
<sequence length="399" mass="44149">MSENLSVVYLRDGDPYWLDAGVTYALADEASGALERLSQSLAERDHGVVFAAPGSDVRLLELTVTPEEKKHLNTSLPFMLEESLSGNIEDVHFARNAIDKEQYAIAMVDKSSMTLWEGQLEALNAPLPWIPEPLLLPWTSSEWTMVIEAETTLLRYGRNAGTRIENTLLPTLVGALLEEDSPDRVIVYGDQESLDSSFLMALKAVEVQWRTGGFSQALMLRDGSEPTLNLLQGEFAPQLPYARWWGQWRKVAALFLLALSIHLLSGWLDLQRMERENLVLRTEIESVYRGVNPRGAIVDAEKQLRRQLDGLRGGTGGGSFTGLLAPVGTSLSSQDEMLLASLSYSQRNAELRVNLLAADFADVESLRGSLEQAGYSATLESSSRSGDRVRARLRVGERP</sequence>
<keyword evidence="4" id="KW-1003">Cell membrane</keyword>
<proteinExistence type="inferred from homology"/>
<dbReference type="InterPro" id="IPR043129">
    <property type="entry name" value="ATPase_NBD"/>
</dbReference>
<evidence type="ECO:0000256" key="7">
    <source>
        <dbReference type="ARBA" id="ARBA00022927"/>
    </source>
</evidence>
<feature type="domain" description="GspL periplasmic" evidence="12">
    <location>
        <begin position="244"/>
        <end position="397"/>
    </location>
</feature>
<comment type="subcellular location">
    <subcellularLocation>
        <location evidence="1">Cell inner membrane</location>
        <topology evidence="1">Single-pass membrane protein</topology>
    </subcellularLocation>
</comment>
<evidence type="ECO:0000256" key="4">
    <source>
        <dbReference type="ARBA" id="ARBA00022475"/>
    </source>
</evidence>
<keyword evidence="9" id="KW-0472">Membrane</keyword>
<evidence type="ECO:0000313" key="13">
    <source>
        <dbReference type="EMBL" id="WOJ98417.1"/>
    </source>
</evidence>
<dbReference type="Pfam" id="PF12693">
    <property type="entry name" value="GspL_C"/>
    <property type="match status" value="1"/>
</dbReference>
<dbReference type="InterPro" id="IPR007812">
    <property type="entry name" value="T2SS_protein-GspL"/>
</dbReference>
<reference evidence="13 14" key="1">
    <citation type="submission" date="2023-10" db="EMBL/GenBank/DDBJ databases">
        <title>Two novel species belonging to the OM43/NOR5 clade.</title>
        <authorList>
            <person name="Park M."/>
        </authorList>
    </citation>
    <scope>NUCLEOTIDE SEQUENCE [LARGE SCALE GENOMIC DNA]</scope>
    <source>
        <strain evidence="13 14">IMCC45268</strain>
    </source>
</reference>
<keyword evidence="3 10" id="KW-0813">Transport</keyword>
<keyword evidence="5" id="KW-0997">Cell inner membrane</keyword>
<keyword evidence="7 10" id="KW-0653">Protein transport</keyword>
<evidence type="ECO:0000256" key="3">
    <source>
        <dbReference type="ARBA" id="ARBA00022448"/>
    </source>
</evidence>
<evidence type="ECO:0000259" key="12">
    <source>
        <dbReference type="Pfam" id="PF12693"/>
    </source>
</evidence>
<dbReference type="PIRSF" id="PIRSF015761">
    <property type="entry name" value="Protein_L"/>
    <property type="match status" value="1"/>
</dbReference>
<protein>
    <recommendedName>
        <fullName evidence="10">Type II secretion system protein L</fullName>
        <shortName evidence="10">T2SS protein L</shortName>
    </recommendedName>
</protein>
<dbReference type="CDD" id="cd24017">
    <property type="entry name" value="ASKHA_T2SSL_N"/>
    <property type="match status" value="1"/>
</dbReference>
<feature type="domain" description="GspL cytoplasmic actin-ATPase-like" evidence="11">
    <location>
        <begin position="35"/>
        <end position="238"/>
    </location>
</feature>
<dbReference type="RefSeq" id="WP_407329781.1">
    <property type="nucleotide sequence ID" value="NZ_CP136865.1"/>
</dbReference>
<dbReference type="SUPFAM" id="SSF53067">
    <property type="entry name" value="Actin-like ATPase domain"/>
    <property type="match status" value="1"/>
</dbReference>
<gene>
    <name evidence="13" type="primary">gspL</name>
    <name evidence="13" type="ORF">R0137_07560</name>
</gene>
<comment type="function">
    <text evidence="10">Inner membrane component of the type II secretion system required for the energy-dependent secretion of extracellular factors such as proteases and toxins from the periplasm.</text>
</comment>
<evidence type="ECO:0000256" key="6">
    <source>
        <dbReference type="ARBA" id="ARBA00022692"/>
    </source>
</evidence>
<evidence type="ECO:0000256" key="9">
    <source>
        <dbReference type="ARBA" id="ARBA00023136"/>
    </source>
</evidence>
<dbReference type="InterPro" id="IPR024230">
    <property type="entry name" value="GspL_cyto_dom"/>
</dbReference>
<evidence type="ECO:0000259" key="11">
    <source>
        <dbReference type="Pfam" id="PF05134"/>
    </source>
</evidence>
<name>A0ABZ0IHC9_9GAMM</name>
<keyword evidence="6" id="KW-0812">Transmembrane</keyword>
<organism evidence="13 14">
    <name type="scientific">Congregibacter brevis</name>
    <dbReference type="NCBI Taxonomy" id="3081201"/>
    <lineage>
        <taxon>Bacteria</taxon>
        <taxon>Pseudomonadati</taxon>
        <taxon>Pseudomonadota</taxon>
        <taxon>Gammaproteobacteria</taxon>
        <taxon>Cellvibrionales</taxon>
        <taxon>Halieaceae</taxon>
        <taxon>Congregibacter</taxon>
    </lineage>
</organism>
<dbReference type="NCBIfam" id="TIGR01709">
    <property type="entry name" value="typeII_sec_gspL"/>
    <property type="match status" value="1"/>
</dbReference>
<comment type="similarity">
    <text evidence="2 10">Belongs to the GSP L family.</text>
</comment>
<keyword evidence="14" id="KW-1185">Reference proteome</keyword>
<dbReference type="Proteomes" id="UP001626549">
    <property type="component" value="Chromosome"/>
</dbReference>
<evidence type="ECO:0000256" key="8">
    <source>
        <dbReference type="ARBA" id="ARBA00022989"/>
    </source>
</evidence>
<dbReference type="Gene3D" id="3.30.420.380">
    <property type="match status" value="1"/>
</dbReference>
<keyword evidence="8" id="KW-1133">Transmembrane helix</keyword>
<dbReference type="Gene3D" id="3.30.1360.100">
    <property type="entry name" value="General secretion pathway protein M, EpsM"/>
    <property type="match status" value="1"/>
</dbReference>
<evidence type="ECO:0000256" key="2">
    <source>
        <dbReference type="ARBA" id="ARBA00005318"/>
    </source>
</evidence>
<accession>A0ABZ0IHC9</accession>